<dbReference type="InterPro" id="IPR000157">
    <property type="entry name" value="TIR_dom"/>
</dbReference>
<reference evidence="2" key="1">
    <citation type="submission" date="2019-03" db="EMBL/GenBank/DDBJ databases">
        <title>Lake Tanganyika Metagenome-Assembled Genomes (MAGs).</title>
        <authorList>
            <person name="Tran P."/>
        </authorList>
    </citation>
    <scope>NUCLEOTIDE SEQUENCE</scope>
    <source>
        <strain evidence="2">K_DeepCast_65m_m2_066</strain>
    </source>
</reference>
<feature type="domain" description="TIR" evidence="1">
    <location>
        <begin position="5"/>
        <end position="116"/>
    </location>
</feature>
<dbReference type="Proteomes" id="UP000712673">
    <property type="component" value="Unassembled WGS sequence"/>
</dbReference>
<dbReference type="Gene3D" id="3.40.50.10140">
    <property type="entry name" value="Toll/interleukin-1 receptor homology (TIR) domain"/>
    <property type="match status" value="1"/>
</dbReference>
<comment type="caution">
    <text evidence="2">The sequence shown here is derived from an EMBL/GenBank/DDBJ whole genome shotgun (WGS) entry which is preliminary data.</text>
</comment>
<organism evidence="2 3">
    <name type="scientific">Tectimicrobiota bacterium</name>
    <dbReference type="NCBI Taxonomy" id="2528274"/>
    <lineage>
        <taxon>Bacteria</taxon>
        <taxon>Pseudomonadati</taxon>
        <taxon>Nitrospinota/Tectimicrobiota group</taxon>
        <taxon>Candidatus Tectimicrobiota</taxon>
    </lineage>
</organism>
<accession>A0A937W3F8</accession>
<evidence type="ECO:0000313" key="3">
    <source>
        <dbReference type="Proteomes" id="UP000712673"/>
    </source>
</evidence>
<dbReference type="InterPro" id="IPR035897">
    <property type="entry name" value="Toll_tir_struct_dom_sf"/>
</dbReference>
<dbReference type="GO" id="GO:0007165">
    <property type="term" value="P:signal transduction"/>
    <property type="evidence" value="ECO:0007669"/>
    <property type="project" value="InterPro"/>
</dbReference>
<sequence>MKPHVFISHSSVDTWVARQISAHAGLCGAGTFLDEADIQHGDDFDQAILQAARLSTELVVLLTPWSINRPYIWIEIGLFWSAQKRIVGVLHGLTSKDISTDERIPALLKKIDLVNLNDIDSYFLQLRQRVLAWEHAHG</sequence>
<dbReference type="AlphaFoldDB" id="A0A937W3F8"/>
<dbReference type="Pfam" id="PF13676">
    <property type="entry name" value="TIR_2"/>
    <property type="match status" value="1"/>
</dbReference>
<name>A0A937W3F8_UNCTE</name>
<proteinExistence type="predicted"/>
<evidence type="ECO:0000313" key="2">
    <source>
        <dbReference type="EMBL" id="MBM3225050.1"/>
    </source>
</evidence>
<evidence type="ECO:0000259" key="1">
    <source>
        <dbReference type="Pfam" id="PF13676"/>
    </source>
</evidence>
<protein>
    <submittedName>
        <fullName evidence="2">TIR domain-containing protein</fullName>
    </submittedName>
</protein>
<dbReference type="SUPFAM" id="SSF52200">
    <property type="entry name" value="Toll/Interleukin receptor TIR domain"/>
    <property type="match status" value="1"/>
</dbReference>
<dbReference type="EMBL" id="VGLS01000466">
    <property type="protein sequence ID" value="MBM3225050.1"/>
    <property type="molecule type" value="Genomic_DNA"/>
</dbReference>
<gene>
    <name evidence="2" type="ORF">FJZ47_14780</name>
</gene>